<dbReference type="SUPFAM" id="SSF47781">
    <property type="entry name" value="RuvA domain 2-like"/>
    <property type="match status" value="1"/>
</dbReference>
<dbReference type="SUPFAM" id="SSF102405">
    <property type="entry name" value="MCP/YpsA-like"/>
    <property type="match status" value="1"/>
</dbReference>
<proteinExistence type="inferred from homology"/>
<comment type="caution">
    <text evidence="4">The sequence shown here is derived from an EMBL/GenBank/DDBJ whole genome shotgun (WGS) entry which is preliminary data.</text>
</comment>
<dbReference type="EMBL" id="JFAX01000001">
    <property type="protein sequence ID" value="EXI69559.1"/>
    <property type="molecule type" value="Genomic_DNA"/>
</dbReference>
<dbReference type="Proteomes" id="UP000020218">
    <property type="component" value="Unassembled WGS sequence"/>
</dbReference>
<accession>A0A011PT60</accession>
<evidence type="ECO:0000259" key="2">
    <source>
        <dbReference type="Pfam" id="PF02481"/>
    </source>
</evidence>
<sequence>MATRAAELLPWLRLTLTPGIGGETQRKLLRAFGPPEAIFSAGRSSLAAVAGERAASLLLDENDAERIESALAWSTEPSQHLVSLADPEYPQSLLQTADPPTLLYVLGRLELLNSPALAIVGSRNPTPQGLGNAERFAAALADAGLTIASGLALGIDAGAHRGALARSGNTVAFIGTGIDRVYPARNRELAREIGRRGTIISEFALGTPPAAANFPRRNRLIAGFSRGTLVVEATVDSGSLITARIAAELGREVFAIPGSIHSPQSRGCHRLIKQGAKLVETVADVLDELRWSTTGGNSATTAEAAADAPPDTATDAGRLLQSFGFDPFSLDELIARAGLSAECAAVVLLELELQGQIASMPGGRYQRLSAPSSIGRS</sequence>
<dbReference type="InterPro" id="IPR010994">
    <property type="entry name" value="RuvA_2-like"/>
</dbReference>
<dbReference type="GO" id="GO:0009294">
    <property type="term" value="P:DNA-mediated transformation"/>
    <property type="evidence" value="ECO:0007669"/>
    <property type="project" value="InterPro"/>
</dbReference>
<dbReference type="Gene3D" id="3.40.50.450">
    <property type="match status" value="1"/>
</dbReference>
<dbReference type="InterPro" id="IPR057666">
    <property type="entry name" value="DrpA_SLOG"/>
</dbReference>
<dbReference type="Pfam" id="PF02481">
    <property type="entry name" value="DNA_processg_A"/>
    <property type="match status" value="1"/>
</dbReference>
<organism evidence="4 5">
    <name type="scientific">Candidatus Accumulibacter adjunctus</name>
    <dbReference type="NCBI Taxonomy" id="1454001"/>
    <lineage>
        <taxon>Bacteria</taxon>
        <taxon>Pseudomonadati</taxon>
        <taxon>Pseudomonadota</taxon>
        <taxon>Betaproteobacteria</taxon>
        <taxon>Candidatus Accumulibacter</taxon>
    </lineage>
</organism>
<dbReference type="STRING" id="1454001.AW08_00052"/>
<dbReference type="InterPro" id="IPR036388">
    <property type="entry name" value="WH-like_DNA-bd_sf"/>
</dbReference>
<dbReference type="PANTHER" id="PTHR43022:SF1">
    <property type="entry name" value="PROTEIN SMF"/>
    <property type="match status" value="1"/>
</dbReference>
<gene>
    <name evidence="4" type="ORF">AW08_00052</name>
</gene>
<comment type="similarity">
    <text evidence="1">Belongs to the DprA/Smf family.</text>
</comment>
<evidence type="ECO:0000313" key="5">
    <source>
        <dbReference type="Proteomes" id="UP000020218"/>
    </source>
</evidence>
<reference evidence="4" key="1">
    <citation type="submission" date="2014-02" db="EMBL/GenBank/DDBJ databases">
        <title>Expanding our view of genomic diversity in Candidatus Accumulibacter clades.</title>
        <authorList>
            <person name="Skennerton C.T."/>
            <person name="Barr J.J."/>
            <person name="Slater F.R."/>
            <person name="Bond P.L."/>
            <person name="Tyson G.W."/>
        </authorList>
    </citation>
    <scope>NUCLEOTIDE SEQUENCE [LARGE SCALE GENOMIC DNA]</scope>
</reference>
<dbReference type="NCBIfam" id="TIGR00732">
    <property type="entry name" value="dprA"/>
    <property type="match status" value="1"/>
</dbReference>
<evidence type="ECO:0000313" key="4">
    <source>
        <dbReference type="EMBL" id="EXI69559.1"/>
    </source>
</evidence>
<protein>
    <submittedName>
        <fullName evidence="4">DNA protecting protein DprA</fullName>
    </submittedName>
</protein>
<feature type="domain" description="Smf/DprA SLOG" evidence="2">
    <location>
        <begin position="81"/>
        <end position="289"/>
    </location>
</feature>
<dbReference type="PANTHER" id="PTHR43022">
    <property type="entry name" value="PROTEIN SMF"/>
    <property type="match status" value="1"/>
</dbReference>
<keyword evidence="5" id="KW-1185">Reference proteome</keyword>
<dbReference type="InterPro" id="IPR003488">
    <property type="entry name" value="DprA"/>
</dbReference>
<evidence type="ECO:0000259" key="3">
    <source>
        <dbReference type="Pfam" id="PF17782"/>
    </source>
</evidence>
<dbReference type="PATRIC" id="fig|1454001.3.peg.232"/>
<evidence type="ECO:0000256" key="1">
    <source>
        <dbReference type="ARBA" id="ARBA00006525"/>
    </source>
</evidence>
<dbReference type="AlphaFoldDB" id="A0A011PT60"/>
<feature type="domain" description="DprA winged helix" evidence="3">
    <location>
        <begin position="304"/>
        <end position="363"/>
    </location>
</feature>
<dbReference type="Pfam" id="PF17782">
    <property type="entry name" value="WHD_DprA"/>
    <property type="match status" value="1"/>
</dbReference>
<dbReference type="InterPro" id="IPR041614">
    <property type="entry name" value="DprA_WH"/>
</dbReference>
<name>A0A011PT60_9PROT</name>
<dbReference type="Gene3D" id="1.10.10.10">
    <property type="entry name" value="Winged helix-like DNA-binding domain superfamily/Winged helix DNA-binding domain"/>
    <property type="match status" value="1"/>
</dbReference>